<dbReference type="AlphaFoldDB" id="A0A0K0XWK9"/>
<dbReference type="Pfam" id="PF07394">
    <property type="entry name" value="DUF1501"/>
    <property type="match status" value="1"/>
</dbReference>
<dbReference type="KEGG" id="wma:WM2015_1631"/>
<dbReference type="RefSeq" id="WP_049725597.1">
    <property type="nucleotide sequence ID" value="NZ_CP012154.1"/>
</dbReference>
<dbReference type="NCBIfam" id="TIGR01409">
    <property type="entry name" value="TAT_signal_seq"/>
    <property type="match status" value="1"/>
</dbReference>
<accession>A0A0K0XWK9</accession>
<dbReference type="EMBL" id="CP012154">
    <property type="protein sequence ID" value="AKS42001.1"/>
    <property type="molecule type" value="Genomic_DNA"/>
</dbReference>
<dbReference type="InterPro" id="IPR006311">
    <property type="entry name" value="TAT_signal"/>
</dbReference>
<evidence type="ECO:0000313" key="2">
    <source>
        <dbReference type="Proteomes" id="UP000066624"/>
    </source>
</evidence>
<proteinExistence type="predicted"/>
<dbReference type="InterPro" id="IPR019546">
    <property type="entry name" value="TAT_signal_bac_arc"/>
</dbReference>
<dbReference type="STRING" id="1579979.WM2015_1631"/>
<name>A0A0K0XWK9_9GAMM</name>
<gene>
    <name evidence="1" type="ORF">WM2015_1631</name>
</gene>
<dbReference type="PANTHER" id="PTHR43737">
    <property type="entry name" value="BLL7424 PROTEIN"/>
    <property type="match status" value="1"/>
</dbReference>
<dbReference type="OrthoDB" id="9779968at2"/>
<dbReference type="PANTHER" id="PTHR43737:SF1">
    <property type="entry name" value="DUF1501 DOMAIN-CONTAINING PROTEIN"/>
    <property type="match status" value="1"/>
</dbReference>
<dbReference type="PROSITE" id="PS51318">
    <property type="entry name" value="TAT"/>
    <property type="match status" value="1"/>
</dbReference>
<keyword evidence="2" id="KW-1185">Reference proteome</keyword>
<organism evidence="1 2">
    <name type="scientific">Wenzhouxiangella marina</name>
    <dbReference type="NCBI Taxonomy" id="1579979"/>
    <lineage>
        <taxon>Bacteria</taxon>
        <taxon>Pseudomonadati</taxon>
        <taxon>Pseudomonadota</taxon>
        <taxon>Gammaproteobacteria</taxon>
        <taxon>Chromatiales</taxon>
        <taxon>Wenzhouxiangellaceae</taxon>
        <taxon>Wenzhouxiangella</taxon>
    </lineage>
</organism>
<reference evidence="1 2" key="1">
    <citation type="submission" date="2015-07" db="EMBL/GenBank/DDBJ databases">
        <authorList>
            <person name="Noorani M."/>
        </authorList>
    </citation>
    <scope>NUCLEOTIDE SEQUENCE [LARGE SCALE GENOMIC DNA]</scope>
    <source>
        <strain evidence="1 2">KCTC 42284</strain>
    </source>
</reference>
<dbReference type="Proteomes" id="UP000066624">
    <property type="component" value="Chromosome"/>
</dbReference>
<dbReference type="InterPro" id="IPR010869">
    <property type="entry name" value="DUF1501"/>
</dbReference>
<sequence length="449" mass="47795">MISRRSFIKGCCAAAGASAVPGLAYFNPLGGGRGIGHDVIVFLFLRGGIDGLHLVVPMAGPERANYELLRGSLTIPEDRLRPLDAHWGIHPRAGGGPGDPVGAAPKWLHRLWLSGDLAIVQGSGMPSHLSRSHFDAQAWIDLGTPGSKNTPEGWLTRYLATAAGLPTPQLSSAFGFASTLPVSLLGSNDAFTVASAQDFRVDGFHWSWNDSNPDIAGHQGAHHQIQPLWAPGQGALADSGRLAAEALAEMRDLAFDEYQPEGGAVYPSGSFGNQLQNLAQLIKADTGLVAATLDYGGWDTHDGQGMPDPGNPDHYDYYGIRVQGLAEALDAFHTDLSQSSQGNLMNRVTVVMLSEFGRKVSANQSSGSDHGYGNVMMALGGSVNGGQFYGSFPGLDKASLFEFQDLDVTTDYRQVLAEALVRRMGYPASSLEQVFPDLGSYQPMGLFQP</sequence>
<evidence type="ECO:0000313" key="1">
    <source>
        <dbReference type="EMBL" id="AKS42001.1"/>
    </source>
</evidence>
<protein>
    <submittedName>
        <fullName evidence="1">Uncharacterized protein</fullName>
    </submittedName>
</protein>